<evidence type="ECO:0000256" key="1">
    <source>
        <dbReference type="SAM" id="SignalP"/>
    </source>
</evidence>
<evidence type="ECO:0000313" key="2">
    <source>
        <dbReference type="EMBL" id="JAS03869.1"/>
    </source>
</evidence>
<reference evidence="2" key="1">
    <citation type="submission" date="2016-03" db="EMBL/GenBank/DDBJ databases">
        <authorList>
            <person name="Ploux O."/>
        </authorList>
    </citation>
    <scope>NUCLEOTIDE SEQUENCE</scope>
    <source>
        <tissue evidence="2">Mantle</tissue>
    </source>
</reference>
<feature type="signal peptide" evidence="1">
    <location>
        <begin position="1"/>
        <end position="19"/>
    </location>
</feature>
<sequence>MKFLLAATIVCLFFSAALAAKSCITSADCPQDECCFNHQGPLIVSRRQLSGILPLPEHKGVCEKYKTKGDYCSAFDTLNGHCGCGQGLHCTFVPAPTAVTAATAAILPVASKRSVYYPGPGSYMCATQN</sequence>
<dbReference type="AlphaFoldDB" id="A0A194AKK5"/>
<dbReference type="Gene3D" id="2.10.80.10">
    <property type="entry name" value="Lipase, subunit A"/>
    <property type="match status" value="1"/>
</dbReference>
<evidence type="ECO:0008006" key="3">
    <source>
        <dbReference type="Google" id="ProtNLM"/>
    </source>
</evidence>
<feature type="chain" id="PRO_5013481044" description="Prokineticin domain-containing protein" evidence="1">
    <location>
        <begin position="20"/>
        <end position="129"/>
    </location>
</feature>
<proteinExistence type="predicted"/>
<name>A0A194AKK5_PINFU</name>
<keyword evidence="1" id="KW-0732">Signal</keyword>
<organism evidence="2">
    <name type="scientific">Pinctada fucata</name>
    <name type="common">Akoya pearl oyster</name>
    <name type="synonym">Pinctada imbricata fucata</name>
    <dbReference type="NCBI Taxonomy" id="50426"/>
    <lineage>
        <taxon>Eukaryota</taxon>
        <taxon>Metazoa</taxon>
        <taxon>Spiralia</taxon>
        <taxon>Lophotrochozoa</taxon>
        <taxon>Mollusca</taxon>
        <taxon>Bivalvia</taxon>
        <taxon>Autobranchia</taxon>
        <taxon>Pteriomorphia</taxon>
        <taxon>Pterioida</taxon>
        <taxon>Pterioidea</taxon>
        <taxon>Pteriidae</taxon>
        <taxon>Pinctada</taxon>
    </lineage>
</organism>
<dbReference type="EMBL" id="GELH01000403">
    <property type="protein sequence ID" value="JAS03869.1"/>
    <property type="molecule type" value="Transcribed_RNA"/>
</dbReference>
<dbReference type="EMBL" id="GELH01000404">
    <property type="protein sequence ID" value="JAS03868.1"/>
    <property type="molecule type" value="Transcribed_RNA"/>
</dbReference>
<protein>
    <recommendedName>
        <fullName evidence="3">Prokineticin domain-containing protein</fullName>
    </recommendedName>
</protein>
<accession>A0A194AKK5</accession>